<dbReference type="AlphaFoldDB" id="A0A8J8CGB3"/>
<proteinExistence type="predicted"/>
<organism evidence="1 2">
    <name type="scientific">Candidatus Sysuiplasma superficiale</name>
    <dbReference type="NCBI Taxonomy" id="2823368"/>
    <lineage>
        <taxon>Archaea</taxon>
        <taxon>Methanobacteriati</taxon>
        <taxon>Thermoplasmatota</taxon>
        <taxon>Thermoplasmata</taxon>
        <taxon>Candidatus Sysuiplasmatales</taxon>
        <taxon>Candidatus Sysuiplasmataceae</taxon>
        <taxon>Candidatus Sysuiplasma</taxon>
    </lineage>
</organism>
<reference evidence="1" key="1">
    <citation type="submission" date="2021-04" db="EMBL/GenBank/DDBJ databases">
        <title>Genomic insights into ecological role and evolution of a novel Thermoplasmata order Candidatus Sysuiplasmatales.</title>
        <authorList>
            <person name="Yuan Y."/>
        </authorList>
    </citation>
    <scope>NUCLEOTIDE SEQUENCE</scope>
    <source>
        <strain evidence="1">YP2-bin.285</strain>
    </source>
</reference>
<sequence>MSGLYSIDYDAERTGTPAIALFRNGTGGTSPNHWRCGERLQFSAGVG</sequence>
<comment type="caution">
    <text evidence="1">The sequence shown here is derived from an EMBL/GenBank/DDBJ whole genome shotgun (WGS) entry which is preliminary data.</text>
</comment>
<dbReference type="EMBL" id="JAGVSJ010000027">
    <property type="protein sequence ID" value="MBX8632442.1"/>
    <property type="molecule type" value="Genomic_DNA"/>
</dbReference>
<evidence type="ECO:0000313" key="2">
    <source>
        <dbReference type="Proteomes" id="UP000716004"/>
    </source>
</evidence>
<gene>
    <name evidence="1" type="ORF">J9259_08025</name>
</gene>
<dbReference type="Proteomes" id="UP000716004">
    <property type="component" value="Unassembled WGS sequence"/>
</dbReference>
<protein>
    <submittedName>
        <fullName evidence="1">Uncharacterized protein</fullName>
    </submittedName>
</protein>
<evidence type="ECO:0000313" key="1">
    <source>
        <dbReference type="EMBL" id="MBX8632442.1"/>
    </source>
</evidence>
<accession>A0A8J8CGB3</accession>
<name>A0A8J8CGB3_9ARCH</name>